<dbReference type="GO" id="GO:0008239">
    <property type="term" value="F:dipeptidyl-peptidase activity"/>
    <property type="evidence" value="ECO:0007669"/>
    <property type="project" value="UniProtKB-EC"/>
</dbReference>
<feature type="chain" id="PRO_5046817747" description="Xaa-Pro dipeptidyl-peptidase" evidence="10">
    <location>
        <begin position="28"/>
        <end position="613"/>
    </location>
</feature>
<gene>
    <name evidence="12" type="ORF">JOF53_002487</name>
</gene>
<dbReference type="InterPro" id="IPR029058">
    <property type="entry name" value="AB_hydrolase_fold"/>
</dbReference>
<dbReference type="Proteomes" id="UP001519363">
    <property type="component" value="Unassembled WGS sequence"/>
</dbReference>
<dbReference type="EC" id="3.4.14.11" evidence="3"/>
<evidence type="ECO:0000256" key="2">
    <source>
        <dbReference type="ARBA" id="ARBA00010819"/>
    </source>
</evidence>
<feature type="domain" description="Xaa-Pro dipeptidyl-peptidase C-terminal" evidence="11">
    <location>
        <begin position="381"/>
        <end position="599"/>
    </location>
</feature>
<evidence type="ECO:0000256" key="3">
    <source>
        <dbReference type="ARBA" id="ARBA00012463"/>
    </source>
</evidence>
<evidence type="ECO:0000256" key="4">
    <source>
        <dbReference type="ARBA" id="ARBA00022438"/>
    </source>
</evidence>
<keyword evidence="10" id="KW-0732">Signal</keyword>
<dbReference type="Pfam" id="PF02129">
    <property type="entry name" value="Peptidase_S15"/>
    <property type="match status" value="1"/>
</dbReference>
<dbReference type="InterPro" id="IPR000383">
    <property type="entry name" value="Xaa-Pro-like_dom"/>
</dbReference>
<feature type="region of interest" description="Disordered" evidence="9">
    <location>
        <begin position="396"/>
        <end position="443"/>
    </location>
</feature>
<accession>A0ABS5AAK0</accession>
<keyword evidence="7" id="KW-0720">Serine protease</keyword>
<feature type="signal peptide" evidence="10">
    <location>
        <begin position="1"/>
        <end position="27"/>
    </location>
</feature>
<evidence type="ECO:0000259" key="11">
    <source>
        <dbReference type="SMART" id="SM00939"/>
    </source>
</evidence>
<sequence length="613" mass="66800">MRRARSLPLTVAAVLAALPLAAVPAAAAPPTGPVFTDGQAQPVFDPKDVLRENVWVRAPIDSDRDGKDDEVHGLVVRPKATANGLKVPVVYLPSPYYAPGNDVPNHDVDVELHVPKRRGQDGRVTSSGTDERVRVAVGGPNAAIPQSRYEEYFTARGFAVVYGESIGTGESTGCPTTGDRNETLGAKSIVDWLNGRATARDGAGAPAKADWTTGRTGMMGVSYNGTLPNAVASTGVKGLEAIVPIAAISSWYDYYRADGAVVAPGGYQGEDADVLAEYVYTRQDREICKPVMAELAAEQDRVTGDYTEFWHERNYLNDVGKVRAATLVVHGLNDWNVKTKHAAQWYEQLREQGTPHKIWWHQAGHADPFSLRKDEWLKTLNRWFTRYLWNQRNGVEQEPRSTVQREDKSWTDEAEWPAPGTREVGFHPLPGGTTTGGLSHVDGVRGRPVVESLVDDSSKKAETLVDAQTSPHRLSYFTGPAKTALRLSGTVAADLKLAFTRPAANVTTLLVDRAPDGRNHIITRGWTDPQNRTSEDRTQPIRPGTQYRVNVELQPDDYVLAPGHSLGLVVLSSDYDYTLRPMPGAGIEVNLNQSEFVLPVVGGTKAVQAAFGT</sequence>
<dbReference type="InterPro" id="IPR008252">
    <property type="entry name" value="Pept_S15_Xpro"/>
</dbReference>
<protein>
    <recommendedName>
        <fullName evidence="3">Xaa-Pro dipeptidyl-peptidase</fullName>
        <ecNumber evidence="3">3.4.14.11</ecNumber>
    </recommendedName>
    <alternativeName>
        <fullName evidence="8">X-prolyl-dipeptidyl aminopeptidase</fullName>
    </alternativeName>
</protein>
<evidence type="ECO:0000256" key="5">
    <source>
        <dbReference type="ARBA" id="ARBA00022670"/>
    </source>
</evidence>
<name>A0ABS5AAK0_9PSEU</name>
<dbReference type="InterPro" id="IPR008979">
    <property type="entry name" value="Galactose-bd-like_sf"/>
</dbReference>
<keyword evidence="6 12" id="KW-0378">Hydrolase</keyword>
<evidence type="ECO:0000313" key="13">
    <source>
        <dbReference type="Proteomes" id="UP001519363"/>
    </source>
</evidence>
<comment type="catalytic activity">
    <reaction evidence="1">
        <text>Hydrolyzes Xaa-Pro-|- bonds to release unblocked, N-terminal dipeptides from substrates including Ala-Pro-|-p-nitroanilide and (sequentially) Tyr-Pro-|-Phe-Pro-|-Gly-Pro-|-Ile.</text>
        <dbReference type="EC" id="3.4.14.11"/>
    </reaction>
</comment>
<dbReference type="InterPro" id="IPR013736">
    <property type="entry name" value="Xaa-Pro_dipept_C"/>
</dbReference>
<evidence type="ECO:0000256" key="10">
    <source>
        <dbReference type="SAM" id="SignalP"/>
    </source>
</evidence>
<evidence type="ECO:0000256" key="8">
    <source>
        <dbReference type="ARBA" id="ARBA00030045"/>
    </source>
</evidence>
<dbReference type="Gene3D" id="2.60.120.260">
    <property type="entry name" value="Galactose-binding domain-like"/>
    <property type="match status" value="1"/>
</dbReference>
<proteinExistence type="inferred from homology"/>
<keyword evidence="13" id="KW-1185">Reference proteome</keyword>
<dbReference type="SUPFAM" id="SSF53474">
    <property type="entry name" value="alpha/beta-Hydrolases"/>
    <property type="match status" value="1"/>
</dbReference>
<evidence type="ECO:0000256" key="6">
    <source>
        <dbReference type="ARBA" id="ARBA00022801"/>
    </source>
</evidence>
<dbReference type="SUPFAM" id="SSF49785">
    <property type="entry name" value="Galactose-binding domain-like"/>
    <property type="match status" value="1"/>
</dbReference>
<reference evidence="12 13" key="1">
    <citation type="submission" date="2021-03" db="EMBL/GenBank/DDBJ databases">
        <title>Sequencing the genomes of 1000 actinobacteria strains.</title>
        <authorList>
            <person name="Klenk H.-P."/>
        </authorList>
    </citation>
    <scope>NUCLEOTIDE SEQUENCE [LARGE SCALE GENOMIC DNA]</scope>
    <source>
        <strain evidence="12 13">DSM 44580</strain>
    </source>
</reference>
<dbReference type="Gene3D" id="3.40.50.1820">
    <property type="entry name" value="alpha/beta hydrolase"/>
    <property type="match status" value="2"/>
</dbReference>
<keyword evidence="4" id="KW-0031">Aminopeptidase</keyword>
<evidence type="ECO:0000256" key="9">
    <source>
        <dbReference type="SAM" id="MobiDB-lite"/>
    </source>
</evidence>
<dbReference type="PRINTS" id="PR00923">
    <property type="entry name" value="LACTOPTASE"/>
</dbReference>
<keyword evidence="5" id="KW-0645">Protease</keyword>
<dbReference type="RefSeq" id="WP_086781033.1">
    <property type="nucleotide sequence ID" value="NZ_JAGIOO010000001.1"/>
</dbReference>
<organism evidence="12 13">
    <name type="scientific">Crossiella equi</name>
    <dbReference type="NCBI Taxonomy" id="130796"/>
    <lineage>
        <taxon>Bacteria</taxon>
        <taxon>Bacillati</taxon>
        <taxon>Actinomycetota</taxon>
        <taxon>Actinomycetes</taxon>
        <taxon>Pseudonocardiales</taxon>
        <taxon>Pseudonocardiaceae</taxon>
        <taxon>Crossiella</taxon>
    </lineage>
</organism>
<dbReference type="Pfam" id="PF08530">
    <property type="entry name" value="PepX_C"/>
    <property type="match status" value="1"/>
</dbReference>
<evidence type="ECO:0000256" key="7">
    <source>
        <dbReference type="ARBA" id="ARBA00022825"/>
    </source>
</evidence>
<dbReference type="NCBIfam" id="NF003780">
    <property type="entry name" value="PRK05371.1-1"/>
    <property type="match status" value="1"/>
</dbReference>
<feature type="compositionally biased region" description="Basic and acidic residues" evidence="9">
    <location>
        <begin position="396"/>
        <end position="411"/>
    </location>
</feature>
<dbReference type="EMBL" id="JAGIOO010000001">
    <property type="protein sequence ID" value="MBP2473615.1"/>
    <property type="molecule type" value="Genomic_DNA"/>
</dbReference>
<evidence type="ECO:0000313" key="12">
    <source>
        <dbReference type="EMBL" id="MBP2473615.1"/>
    </source>
</evidence>
<comment type="similarity">
    <text evidence="2">Belongs to the peptidase S15 family.</text>
</comment>
<evidence type="ECO:0000256" key="1">
    <source>
        <dbReference type="ARBA" id="ARBA00000123"/>
    </source>
</evidence>
<comment type="caution">
    <text evidence="12">The sequence shown here is derived from an EMBL/GenBank/DDBJ whole genome shotgun (WGS) entry which is preliminary data.</text>
</comment>
<dbReference type="SMART" id="SM00939">
    <property type="entry name" value="PepX_C"/>
    <property type="match status" value="1"/>
</dbReference>